<proteinExistence type="predicted"/>
<name>A0A8T2MGL1_ASTMX</name>
<keyword evidence="2" id="KW-1133">Transmembrane helix</keyword>
<reference evidence="3 4" key="1">
    <citation type="submission" date="2021-07" db="EMBL/GenBank/DDBJ databases">
        <authorList>
            <person name="Imarazene B."/>
            <person name="Zahm M."/>
            <person name="Klopp C."/>
            <person name="Cabau C."/>
            <person name="Beille S."/>
            <person name="Jouanno E."/>
            <person name="Castinel A."/>
            <person name="Lluch J."/>
            <person name="Gil L."/>
            <person name="Kuchtly C."/>
            <person name="Lopez Roques C."/>
            <person name="Donnadieu C."/>
            <person name="Parrinello H."/>
            <person name="Journot L."/>
            <person name="Du K."/>
            <person name="Schartl M."/>
            <person name="Retaux S."/>
            <person name="Guiguen Y."/>
        </authorList>
    </citation>
    <scope>NUCLEOTIDE SEQUENCE [LARGE SCALE GENOMIC DNA]</scope>
    <source>
        <strain evidence="3">Pach_M1</strain>
        <tissue evidence="3">Testis</tissue>
    </source>
</reference>
<comment type="caution">
    <text evidence="3">The sequence shown here is derived from an EMBL/GenBank/DDBJ whole genome shotgun (WGS) entry which is preliminary data.</text>
</comment>
<dbReference type="AlphaFoldDB" id="A0A8T2MGL1"/>
<evidence type="ECO:0000313" key="3">
    <source>
        <dbReference type="EMBL" id="KAG9283438.1"/>
    </source>
</evidence>
<evidence type="ECO:0000313" key="4">
    <source>
        <dbReference type="Proteomes" id="UP000752171"/>
    </source>
</evidence>
<feature type="region of interest" description="Disordered" evidence="1">
    <location>
        <begin position="479"/>
        <end position="641"/>
    </location>
</feature>
<feature type="compositionally biased region" description="Basic and acidic residues" evidence="1">
    <location>
        <begin position="627"/>
        <end position="641"/>
    </location>
</feature>
<feature type="compositionally biased region" description="Basic and acidic residues" evidence="1">
    <location>
        <begin position="525"/>
        <end position="534"/>
    </location>
</feature>
<feature type="region of interest" description="Disordered" evidence="1">
    <location>
        <begin position="425"/>
        <end position="464"/>
    </location>
</feature>
<evidence type="ECO:0000256" key="1">
    <source>
        <dbReference type="SAM" id="MobiDB-lite"/>
    </source>
</evidence>
<dbReference type="Proteomes" id="UP000752171">
    <property type="component" value="Unassembled WGS sequence"/>
</dbReference>
<feature type="compositionally biased region" description="Basic and acidic residues" evidence="1">
    <location>
        <begin position="546"/>
        <end position="579"/>
    </location>
</feature>
<keyword evidence="2" id="KW-0812">Transmembrane</keyword>
<protein>
    <recommendedName>
        <fullName evidence="5">Actinodin1</fullName>
    </recommendedName>
</protein>
<feature type="compositionally biased region" description="Pro residues" evidence="1">
    <location>
        <begin position="433"/>
        <end position="448"/>
    </location>
</feature>
<sequence length="641" mass="72914">MELQSYGAAELRSCRVEVVFKTWLLSHRWHSLYWRQRGSQLLRLLPLSRGRLLTTYSRKQQLRMARLGGPSFFHIVAGVLLATLMLSEFLLAVPVTQSLKEDGSEKAGSAASSKRLLRSRRNISWYKQHSDFWNWYKYFTDTGNQDGVAELDRVYLAYLQNKNRAEARSSYKLYLQHLGDIYKSCAETDDPNCVASYMSRQNPKAEPPKPAPVKSCDPYRDPYCLYSLGYTHYPYPASVKSPAPVKVPVPDPRSGYYYYSSMLQPFLSAEQKNELLRICDAEDVECLQYHLRAAYGYKAAVAPHPSYAHLGCDPKSDPHCRPQLVQKTPAGLYLRYPHCDPRDPYCAYAASLAAAQNLEAPSPPAPLERPCNPLYEENCNPLTAIKYGSLASDEPKDEPTPAASAMRAPPSPRFDALAMYQDAASAAALRRGPPAPHQPQVHFPPPPSMEENRHPLGPPGKTKEGYDCFIGYDEECYPVGTQSDRPGPQRQVPLRREPYEPHINADGSRNGVIEPDPDCDPEYDSNCRLRRYDPASEDQLMPVSRYEPREHQPAQERREEPVHHDEVPQHREDTYRDQQPENPGYDQQQYDAYMSGQEDPYASFTPQEPGAVNFQDMLRNYGGRYPGQDDHRAYTGDYKKK</sequence>
<evidence type="ECO:0000256" key="2">
    <source>
        <dbReference type="SAM" id="Phobius"/>
    </source>
</evidence>
<gene>
    <name evidence="3" type="ORF">AMEX_G2201</name>
</gene>
<feature type="region of interest" description="Disordered" evidence="1">
    <location>
        <begin position="391"/>
        <end position="410"/>
    </location>
</feature>
<dbReference type="EMBL" id="JAICCE010000001">
    <property type="protein sequence ID" value="KAG9283438.1"/>
    <property type="molecule type" value="Genomic_DNA"/>
</dbReference>
<feature type="transmembrane region" description="Helical" evidence="2">
    <location>
        <begin position="72"/>
        <end position="93"/>
    </location>
</feature>
<keyword evidence="2" id="KW-0472">Membrane</keyword>
<organism evidence="3 4">
    <name type="scientific">Astyanax mexicanus</name>
    <name type="common">Blind cave fish</name>
    <name type="synonym">Astyanax fasciatus mexicanus</name>
    <dbReference type="NCBI Taxonomy" id="7994"/>
    <lineage>
        <taxon>Eukaryota</taxon>
        <taxon>Metazoa</taxon>
        <taxon>Chordata</taxon>
        <taxon>Craniata</taxon>
        <taxon>Vertebrata</taxon>
        <taxon>Euteleostomi</taxon>
        <taxon>Actinopterygii</taxon>
        <taxon>Neopterygii</taxon>
        <taxon>Teleostei</taxon>
        <taxon>Ostariophysi</taxon>
        <taxon>Characiformes</taxon>
        <taxon>Characoidei</taxon>
        <taxon>Acestrorhamphidae</taxon>
        <taxon>Acestrorhamphinae</taxon>
        <taxon>Astyanax</taxon>
    </lineage>
</organism>
<accession>A0A8T2MGL1</accession>
<evidence type="ECO:0008006" key="5">
    <source>
        <dbReference type="Google" id="ProtNLM"/>
    </source>
</evidence>